<dbReference type="Proteomes" id="UP000541352">
    <property type="component" value="Unassembled WGS sequence"/>
</dbReference>
<organism evidence="3 4">
    <name type="scientific">Runella defluvii</name>
    <dbReference type="NCBI Taxonomy" id="370973"/>
    <lineage>
        <taxon>Bacteria</taxon>
        <taxon>Pseudomonadati</taxon>
        <taxon>Bacteroidota</taxon>
        <taxon>Cytophagia</taxon>
        <taxon>Cytophagales</taxon>
        <taxon>Spirosomataceae</taxon>
        <taxon>Runella</taxon>
    </lineage>
</organism>
<evidence type="ECO:0000256" key="1">
    <source>
        <dbReference type="SAM" id="MobiDB-lite"/>
    </source>
</evidence>
<dbReference type="EMBL" id="JACIBY010000017">
    <property type="protein sequence ID" value="MBB3841464.1"/>
    <property type="molecule type" value="Genomic_DNA"/>
</dbReference>
<dbReference type="CDD" id="cd15482">
    <property type="entry name" value="Sialidase_non-viral"/>
    <property type="match status" value="1"/>
</dbReference>
<feature type="domain" description="Sialidase" evidence="2">
    <location>
        <begin position="81"/>
        <end position="246"/>
    </location>
</feature>
<feature type="region of interest" description="Disordered" evidence="1">
    <location>
        <begin position="130"/>
        <end position="149"/>
    </location>
</feature>
<name>A0A7W5ZQW8_9BACT</name>
<evidence type="ECO:0000259" key="2">
    <source>
        <dbReference type="Pfam" id="PF13088"/>
    </source>
</evidence>
<keyword evidence="4" id="KW-1185">Reference proteome</keyword>
<gene>
    <name evidence="3" type="ORF">FHS57_005492</name>
</gene>
<dbReference type="AlphaFoldDB" id="A0A7W5ZQW8"/>
<proteinExistence type="predicted"/>
<dbReference type="RefSeq" id="WP_183979152.1">
    <property type="nucleotide sequence ID" value="NZ_JACIBY010000017.1"/>
</dbReference>
<sequence>MKYLALLLVIISGLERIISKTIPLSDPSKTGATPRFTTDQRGRPVLSWVEKEGEKNQFFFSVSNDNGKTFGDKVAIGAPSNCSVHAEGMPRIAFKSDGTIYATFELKKPTKEAARASDLMYITSNDNGQTWSSPKALHRDTTPGKGHSFSDVARLPNGELGFVWLDDKLGKYEGRSVKFVQTLPNGGFSEEVVVDSNACQCCRTVVFVDHSGHIHLTYRDLNADGTRDMSHCVSNDGGHTFSIPKLVHSDLWKINACPHTGPSMTQVGKDLFVSWFSGTSANHEAGIRIAKLGQEKLYSSELSVRAKHPQSAAYQGSLAVVWDESMEKNDRYFSKIALRFIHKNGAEKTTYLTTDFDNASYPVLLSTSQGLLVAYELQKPNQEPIIVVSKIDPAL</sequence>
<reference evidence="3 4" key="1">
    <citation type="submission" date="2020-08" db="EMBL/GenBank/DDBJ databases">
        <title>Genomic Encyclopedia of Type Strains, Phase IV (KMG-IV): sequencing the most valuable type-strain genomes for metagenomic binning, comparative biology and taxonomic classification.</title>
        <authorList>
            <person name="Goeker M."/>
        </authorList>
    </citation>
    <scope>NUCLEOTIDE SEQUENCE [LARGE SCALE GENOMIC DNA]</scope>
    <source>
        <strain evidence="3 4">DSM 17976</strain>
    </source>
</reference>
<accession>A0A7W5ZQW8</accession>
<dbReference type="Pfam" id="PF13088">
    <property type="entry name" value="BNR_2"/>
    <property type="match status" value="1"/>
</dbReference>
<dbReference type="Gene3D" id="2.120.10.10">
    <property type="match status" value="1"/>
</dbReference>
<dbReference type="SUPFAM" id="SSF50939">
    <property type="entry name" value="Sialidases"/>
    <property type="match status" value="1"/>
</dbReference>
<comment type="caution">
    <text evidence="3">The sequence shown here is derived from an EMBL/GenBank/DDBJ whole genome shotgun (WGS) entry which is preliminary data.</text>
</comment>
<evidence type="ECO:0000313" key="4">
    <source>
        <dbReference type="Proteomes" id="UP000541352"/>
    </source>
</evidence>
<dbReference type="InterPro" id="IPR036278">
    <property type="entry name" value="Sialidase_sf"/>
</dbReference>
<evidence type="ECO:0000313" key="3">
    <source>
        <dbReference type="EMBL" id="MBB3841464.1"/>
    </source>
</evidence>
<protein>
    <recommendedName>
        <fullName evidence="2">Sialidase domain-containing protein</fullName>
    </recommendedName>
</protein>
<dbReference type="InterPro" id="IPR011040">
    <property type="entry name" value="Sialidase"/>
</dbReference>